<comment type="similarity">
    <text evidence="1 5">Belongs to the FliD family.</text>
</comment>
<evidence type="ECO:0000256" key="5">
    <source>
        <dbReference type="RuleBase" id="RU362066"/>
    </source>
</evidence>
<reference evidence="8" key="1">
    <citation type="submission" date="2022-03" db="EMBL/GenBank/DDBJ databases">
        <title>Complete genome sequence of Caldinitratiruptor microaerophilus.</title>
        <authorList>
            <person name="Mukaiyama R."/>
            <person name="Nishiyama T."/>
            <person name="Ueda K."/>
        </authorList>
    </citation>
    <scope>NUCLEOTIDE SEQUENCE</scope>
    <source>
        <strain evidence="8">JCM 16183</strain>
    </source>
</reference>
<dbReference type="PANTHER" id="PTHR30288">
    <property type="entry name" value="FLAGELLAR CAP/ASSEMBLY PROTEIN FLID"/>
    <property type="match status" value="1"/>
</dbReference>
<dbReference type="GO" id="GO:0009421">
    <property type="term" value="C:bacterial-type flagellum filament cap"/>
    <property type="evidence" value="ECO:0007669"/>
    <property type="project" value="InterPro"/>
</dbReference>
<evidence type="ECO:0000259" key="7">
    <source>
        <dbReference type="Pfam" id="PF07195"/>
    </source>
</evidence>
<dbReference type="GO" id="GO:0005576">
    <property type="term" value="C:extracellular region"/>
    <property type="evidence" value="ECO:0007669"/>
    <property type="project" value="UniProtKB-SubCell"/>
</dbReference>
<dbReference type="InterPro" id="IPR040026">
    <property type="entry name" value="FliD"/>
</dbReference>
<keyword evidence="3 5" id="KW-0175">Coiled coil</keyword>
<protein>
    <recommendedName>
        <fullName evidence="5">Flagellar hook-associated protein 2</fullName>
        <shortName evidence="5">HAP2</shortName>
    </recommendedName>
    <alternativeName>
        <fullName evidence="5">Flagellar cap protein</fullName>
    </alternativeName>
</protein>
<keyword evidence="8" id="KW-0966">Cell projection</keyword>
<comment type="subunit">
    <text evidence="2 5">Homopentamer.</text>
</comment>
<proteinExistence type="inferred from homology"/>
<sequence>MSLRISGLYSGLDTETMISELMKIERRPLDLMEQRQHTYELRQELWNEIQSRLLSLKGKVDPLAQASAVTPVKATSTDEGVVRVQVADAALAVTGTYAFEVYQLATAHRVWSDAKPGWTATSTGSFTISDGVNTATITVNAGATLADVARAINGAVDTTTGNPLRIKATVVDNILYLEHELTGTGTDRQISFSGDLTIPADLGLTVSSTDGTPKYQAASQDAYFRINGLPDPADPSKRFSRKSNTGLTDVIAGLSIDLVKAGAPATATVTVARDVDAAVATIRAWVDEYNATLDLINTRLSEQPVADAATDTDRKKGLLRGDFLLTRLKGKLREVVSDPVTRSPATATDRLAAIGITTTADDFGKSGKLQIDETRLRAALESNPADVAALFSQSTDVNGDGKVTSDEQGAAVRLSSLLDSYTTSATRSVNGITVKTGIIPAQLDELQRVIDDYDRRMEAFQQLLGRKEETLRRQFLAMETALATLQNQATYLAQQLASLTR</sequence>
<evidence type="ECO:0000256" key="2">
    <source>
        <dbReference type="ARBA" id="ARBA00011255"/>
    </source>
</evidence>
<feature type="domain" description="Flagellar hook-associated protein 2 C-terminal" evidence="7">
    <location>
        <begin position="220"/>
        <end position="486"/>
    </location>
</feature>
<comment type="subcellular location">
    <subcellularLocation>
        <location evidence="5">Secreted</location>
    </subcellularLocation>
    <subcellularLocation>
        <location evidence="5">Bacterial flagellum</location>
    </subcellularLocation>
</comment>
<keyword evidence="9" id="KW-1185">Reference proteome</keyword>
<dbReference type="InterPro" id="IPR003481">
    <property type="entry name" value="FliD_N"/>
</dbReference>
<dbReference type="Pfam" id="PF02465">
    <property type="entry name" value="FliD_N"/>
    <property type="match status" value="1"/>
</dbReference>
<dbReference type="GO" id="GO:0071973">
    <property type="term" value="P:bacterial-type flagellum-dependent cell motility"/>
    <property type="evidence" value="ECO:0007669"/>
    <property type="project" value="TreeGrafter"/>
</dbReference>
<evidence type="ECO:0000259" key="6">
    <source>
        <dbReference type="Pfam" id="PF02465"/>
    </source>
</evidence>
<keyword evidence="8" id="KW-0969">Cilium</keyword>
<keyword evidence="5" id="KW-0964">Secreted</keyword>
<dbReference type="KEGG" id="cmic:caldi_28250"/>
<dbReference type="Pfam" id="PF07195">
    <property type="entry name" value="FliD_C"/>
    <property type="match status" value="1"/>
</dbReference>
<feature type="coiled-coil region" evidence="5">
    <location>
        <begin position="443"/>
        <end position="470"/>
    </location>
</feature>
<dbReference type="RefSeq" id="WP_264842362.1">
    <property type="nucleotide sequence ID" value="NZ_AP025628.1"/>
</dbReference>
<dbReference type="AlphaFoldDB" id="A0AA35CQ11"/>
<dbReference type="Proteomes" id="UP001163687">
    <property type="component" value="Chromosome"/>
</dbReference>
<dbReference type="InterPro" id="IPR010809">
    <property type="entry name" value="FliD_C"/>
</dbReference>
<dbReference type="GO" id="GO:0007155">
    <property type="term" value="P:cell adhesion"/>
    <property type="evidence" value="ECO:0007669"/>
    <property type="project" value="InterPro"/>
</dbReference>
<evidence type="ECO:0000256" key="1">
    <source>
        <dbReference type="ARBA" id="ARBA00009764"/>
    </source>
</evidence>
<accession>A0AA35CQ11</accession>
<dbReference type="GO" id="GO:0009424">
    <property type="term" value="C:bacterial-type flagellum hook"/>
    <property type="evidence" value="ECO:0007669"/>
    <property type="project" value="UniProtKB-UniRule"/>
</dbReference>
<dbReference type="EMBL" id="AP025628">
    <property type="protein sequence ID" value="BDG61735.1"/>
    <property type="molecule type" value="Genomic_DNA"/>
</dbReference>
<feature type="domain" description="Flagellar hook-associated protein 2 N-terminal" evidence="6">
    <location>
        <begin position="10"/>
        <end position="108"/>
    </location>
</feature>
<evidence type="ECO:0000313" key="8">
    <source>
        <dbReference type="EMBL" id="BDG61735.1"/>
    </source>
</evidence>
<name>A0AA35CQ11_9FIRM</name>
<evidence type="ECO:0000313" key="9">
    <source>
        <dbReference type="Proteomes" id="UP001163687"/>
    </source>
</evidence>
<gene>
    <name evidence="8" type="primary">fliD</name>
    <name evidence="8" type="ORF">caldi_28250</name>
</gene>
<organism evidence="8 9">
    <name type="scientific">Caldinitratiruptor microaerophilus</name>
    <dbReference type="NCBI Taxonomy" id="671077"/>
    <lineage>
        <taxon>Bacteria</taxon>
        <taxon>Bacillati</taxon>
        <taxon>Bacillota</taxon>
        <taxon>Clostridia</taxon>
        <taxon>Eubacteriales</taxon>
        <taxon>Symbiobacteriaceae</taxon>
        <taxon>Caldinitratiruptor</taxon>
    </lineage>
</organism>
<dbReference type="PANTHER" id="PTHR30288:SF0">
    <property type="entry name" value="FLAGELLAR HOOK-ASSOCIATED PROTEIN 2"/>
    <property type="match status" value="1"/>
</dbReference>
<keyword evidence="8" id="KW-0282">Flagellum</keyword>
<evidence type="ECO:0000256" key="3">
    <source>
        <dbReference type="ARBA" id="ARBA00023054"/>
    </source>
</evidence>
<evidence type="ECO:0000256" key="4">
    <source>
        <dbReference type="ARBA" id="ARBA00023143"/>
    </source>
</evidence>
<comment type="function">
    <text evidence="5">Required for morphogenesis and for the elongation of the flagellar filament by facilitating polymerization of the flagellin monomers at the tip of growing filament. Forms a capping structure, which prevents flagellin subunits (transported through the central channel of the flagellum) from leaking out without polymerization at the distal end.</text>
</comment>
<keyword evidence="4 5" id="KW-0975">Bacterial flagellum</keyword>